<protein>
    <submittedName>
        <fullName evidence="2">Uncharacterized protein</fullName>
    </submittedName>
</protein>
<name>A0A0F9JMS9_9ZZZZ</name>
<organism evidence="2">
    <name type="scientific">marine sediment metagenome</name>
    <dbReference type="NCBI Taxonomy" id="412755"/>
    <lineage>
        <taxon>unclassified sequences</taxon>
        <taxon>metagenomes</taxon>
        <taxon>ecological metagenomes</taxon>
    </lineage>
</organism>
<feature type="transmembrane region" description="Helical" evidence="1">
    <location>
        <begin position="70"/>
        <end position="91"/>
    </location>
</feature>
<evidence type="ECO:0000256" key="1">
    <source>
        <dbReference type="SAM" id="Phobius"/>
    </source>
</evidence>
<sequence>AEARRSEVTPELAGLTSLCELQSRAFMADYGLPQVLPAAETIDDVLAESSRGIAAAALSRSSMRPDVWDVTGGLLELGIAAAGIIGGAYGIRASRFFRRAREKSKALREIIEGNELLKQTSPETAAAFKAAHKAQTPTTRQIVTELKNAGRM</sequence>
<dbReference type="AlphaFoldDB" id="A0A0F9JMS9"/>
<reference evidence="2" key="1">
    <citation type="journal article" date="2015" name="Nature">
        <title>Complex archaea that bridge the gap between prokaryotes and eukaryotes.</title>
        <authorList>
            <person name="Spang A."/>
            <person name="Saw J.H."/>
            <person name="Jorgensen S.L."/>
            <person name="Zaremba-Niedzwiedzka K."/>
            <person name="Martijn J."/>
            <person name="Lind A.E."/>
            <person name="van Eijk R."/>
            <person name="Schleper C."/>
            <person name="Guy L."/>
            <person name="Ettema T.J."/>
        </authorList>
    </citation>
    <scope>NUCLEOTIDE SEQUENCE</scope>
</reference>
<dbReference type="EMBL" id="LAZR01011046">
    <property type="protein sequence ID" value="KKM63731.1"/>
    <property type="molecule type" value="Genomic_DNA"/>
</dbReference>
<keyword evidence="1" id="KW-1133">Transmembrane helix</keyword>
<evidence type="ECO:0000313" key="2">
    <source>
        <dbReference type="EMBL" id="KKM63731.1"/>
    </source>
</evidence>
<proteinExistence type="predicted"/>
<feature type="non-terminal residue" evidence="2">
    <location>
        <position position="1"/>
    </location>
</feature>
<accession>A0A0F9JMS9</accession>
<gene>
    <name evidence="2" type="ORF">LCGC14_1508480</name>
</gene>
<comment type="caution">
    <text evidence="2">The sequence shown here is derived from an EMBL/GenBank/DDBJ whole genome shotgun (WGS) entry which is preliminary data.</text>
</comment>
<keyword evidence="1" id="KW-0812">Transmembrane</keyword>
<keyword evidence="1" id="KW-0472">Membrane</keyword>